<comment type="caution">
    <text evidence="1">The sequence shown here is derived from an EMBL/GenBank/DDBJ whole genome shotgun (WGS) entry which is preliminary data.</text>
</comment>
<proteinExistence type="predicted"/>
<sequence>MEIARQYYKLLQILQNDPGFSALPDWQSTVISETQRAVSRISAALVHGIRHHEKFALSPEVTEVCSRDPLFARARNARLIMSNIVPDMETDETKPYCIWHPDLASEDTYREVARRYPDMRYNVGRACAAAGYDKLYHELNLLPDVSIAEEARDNTASGGPIFKTITDQSVRYKVMDDYTRSVRLLGPEVGASLNGDTAVRSSLTYRENCQDRPLPNITPYYFDIEEDGNLGETSEGGTVYGEIPPQHVDLLYSPLPQDLPAVNKDVLINMAAYEGNIDRYSRLRRPKHVVNELLCVARGIYHHTSFARWLAPRLEDMYSDNDYKSFRLQQAVHARFIMNNDLSRIDDSVEPMDLPLLIWYPQIPIKNTLRELAWRRRDMWMQVAVACVYADYQDVYDEVCIEPNRHIWRQALHNQNTYYYEDQTRRAAENGVDLSQGSDYNMPQPWPEYIYRGINRPDKEPTSNVLTSGIANTPWSVTGNFDLVTTIALDAYFGIYGGGLQANAASWQTFISATDRARERPGELYSAEEDFQRRSKPKPGLWFYGMPAGETALPKPISAIIEDYTK</sequence>
<dbReference type="Proteomes" id="UP000652219">
    <property type="component" value="Unassembled WGS sequence"/>
</dbReference>
<name>A0A8H6JM20_9PEZI</name>
<organism evidence="1 2">
    <name type="scientific">Colletotrichum sojae</name>
    <dbReference type="NCBI Taxonomy" id="2175907"/>
    <lineage>
        <taxon>Eukaryota</taxon>
        <taxon>Fungi</taxon>
        <taxon>Dikarya</taxon>
        <taxon>Ascomycota</taxon>
        <taxon>Pezizomycotina</taxon>
        <taxon>Sordariomycetes</taxon>
        <taxon>Hypocreomycetidae</taxon>
        <taxon>Glomerellales</taxon>
        <taxon>Glomerellaceae</taxon>
        <taxon>Colletotrichum</taxon>
        <taxon>Colletotrichum orchidearum species complex</taxon>
    </lineage>
</organism>
<accession>A0A8H6JM20</accession>
<evidence type="ECO:0000313" key="1">
    <source>
        <dbReference type="EMBL" id="KAF6815081.1"/>
    </source>
</evidence>
<keyword evidence="2" id="KW-1185">Reference proteome</keyword>
<reference evidence="1 2" key="1">
    <citation type="journal article" date="2020" name="Phytopathology">
        <title>Genome Sequence Resources of Colletotrichum truncatum, C. plurivorum, C. musicola, and C. sojae: Four Species Pathogenic to Soybean (Glycine max).</title>
        <authorList>
            <person name="Rogerio F."/>
            <person name="Boufleur T.R."/>
            <person name="Ciampi-Guillardi M."/>
            <person name="Sukno S.A."/>
            <person name="Thon M.R."/>
            <person name="Massola Junior N.S."/>
            <person name="Baroncelli R."/>
        </authorList>
    </citation>
    <scope>NUCLEOTIDE SEQUENCE [LARGE SCALE GENOMIC DNA]</scope>
    <source>
        <strain evidence="1 2">LFN0009</strain>
    </source>
</reference>
<gene>
    <name evidence="1" type="ORF">CSOJ01_03718</name>
</gene>
<protein>
    <submittedName>
        <fullName evidence="1">Uncharacterized protein</fullName>
    </submittedName>
</protein>
<dbReference type="AlphaFoldDB" id="A0A8H6JM20"/>
<dbReference type="EMBL" id="WIGN01000038">
    <property type="protein sequence ID" value="KAF6815081.1"/>
    <property type="molecule type" value="Genomic_DNA"/>
</dbReference>
<evidence type="ECO:0000313" key="2">
    <source>
        <dbReference type="Proteomes" id="UP000652219"/>
    </source>
</evidence>